<proteinExistence type="predicted"/>
<gene>
    <name evidence="2" type="ORF">KIW84_073979</name>
</gene>
<reference evidence="2 3" key="1">
    <citation type="journal article" date="2022" name="Nat. Genet.">
        <title>Improved pea reference genome and pan-genome highlight genomic features and evolutionary characteristics.</title>
        <authorList>
            <person name="Yang T."/>
            <person name="Liu R."/>
            <person name="Luo Y."/>
            <person name="Hu S."/>
            <person name="Wang D."/>
            <person name="Wang C."/>
            <person name="Pandey M.K."/>
            <person name="Ge S."/>
            <person name="Xu Q."/>
            <person name="Li N."/>
            <person name="Li G."/>
            <person name="Huang Y."/>
            <person name="Saxena R.K."/>
            <person name="Ji Y."/>
            <person name="Li M."/>
            <person name="Yan X."/>
            <person name="He Y."/>
            <person name="Liu Y."/>
            <person name="Wang X."/>
            <person name="Xiang C."/>
            <person name="Varshney R.K."/>
            <person name="Ding H."/>
            <person name="Gao S."/>
            <person name="Zong X."/>
        </authorList>
    </citation>
    <scope>NUCLEOTIDE SEQUENCE [LARGE SCALE GENOMIC DNA]</scope>
    <source>
        <strain evidence="2 3">cv. Zhongwan 6</strain>
    </source>
</reference>
<dbReference type="Gramene" id="Psat07G0397900-T1">
    <property type="protein sequence ID" value="KAI5388097.1"/>
    <property type="gene ID" value="KIW84_073979"/>
</dbReference>
<keyword evidence="1" id="KW-0812">Transmembrane</keyword>
<dbReference type="Proteomes" id="UP001058974">
    <property type="component" value="Chromosome 7"/>
</dbReference>
<protein>
    <submittedName>
        <fullName evidence="2">Uncharacterized protein</fullName>
    </submittedName>
</protein>
<dbReference type="PANTHER" id="PTHR35833:SF1">
    <property type="entry name" value="GALACTOSE-BINDING DOMAIN-CONTAINING PROTEIN"/>
    <property type="match status" value="1"/>
</dbReference>
<dbReference type="AlphaFoldDB" id="A0A9D4VRF4"/>
<keyword evidence="3" id="KW-1185">Reference proteome</keyword>
<accession>A0A9D4VRF4</accession>
<dbReference type="EMBL" id="JAMSHJ010000007">
    <property type="protein sequence ID" value="KAI5388097.1"/>
    <property type="molecule type" value="Genomic_DNA"/>
</dbReference>
<evidence type="ECO:0000313" key="3">
    <source>
        <dbReference type="Proteomes" id="UP001058974"/>
    </source>
</evidence>
<sequence>MGALNNIPTLKGMPRDTKVKFGAFMSSFGFLPGLGFELSFGWLLGRLCSSLQHRTGFDLQQTWNFSYLALVYNKAGVFTQSKSGLQTRSFPQSTSMLQIKEAMNMSSSLCCNRFVKFGILHEIALAAGAVLPSLESEWRYWFVVPNVLLSILKPHMLPPPDVDLCKSVLRPTENEVAPVSLLSSRLMEL</sequence>
<evidence type="ECO:0000256" key="1">
    <source>
        <dbReference type="SAM" id="Phobius"/>
    </source>
</evidence>
<evidence type="ECO:0000313" key="2">
    <source>
        <dbReference type="EMBL" id="KAI5388097.1"/>
    </source>
</evidence>
<keyword evidence="1" id="KW-0472">Membrane</keyword>
<keyword evidence="1" id="KW-1133">Transmembrane helix</keyword>
<comment type="caution">
    <text evidence="2">The sequence shown here is derived from an EMBL/GenBank/DDBJ whole genome shotgun (WGS) entry which is preliminary data.</text>
</comment>
<dbReference type="PANTHER" id="PTHR35833">
    <property type="entry name" value="GALACTOSE-BINDING DOMAIN-LIKE, ARMADILLO-TYPE FOLD PROTEIN-RELATED"/>
    <property type="match status" value="1"/>
</dbReference>
<organism evidence="2 3">
    <name type="scientific">Pisum sativum</name>
    <name type="common">Garden pea</name>
    <name type="synonym">Lathyrus oleraceus</name>
    <dbReference type="NCBI Taxonomy" id="3888"/>
    <lineage>
        <taxon>Eukaryota</taxon>
        <taxon>Viridiplantae</taxon>
        <taxon>Streptophyta</taxon>
        <taxon>Embryophyta</taxon>
        <taxon>Tracheophyta</taxon>
        <taxon>Spermatophyta</taxon>
        <taxon>Magnoliopsida</taxon>
        <taxon>eudicotyledons</taxon>
        <taxon>Gunneridae</taxon>
        <taxon>Pentapetalae</taxon>
        <taxon>rosids</taxon>
        <taxon>fabids</taxon>
        <taxon>Fabales</taxon>
        <taxon>Fabaceae</taxon>
        <taxon>Papilionoideae</taxon>
        <taxon>50 kb inversion clade</taxon>
        <taxon>NPAAA clade</taxon>
        <taxon>Hologalegina</taxon>
        <taxon>IRL clade</taxon>
        <taxon>Fabeae</taxon>
        <taxon>Lathyrus</taxon>
    </lineage>
</organism>
<feature type="transmembrane region" description="Helical" evidence="1">
    <location>
        <begin position="21"/>
        <end position="44"/>
    </location>
</feature>
<name>A0A9D4VRF4_PEA</name>